<accession>A0A7W0C6N2</accession>
<dbReference type="GO" id="GO:0016757">
    <property type="term" value="F:glycosyltransferase activity"/>
    <property type="evidence" value="ECO:0007669"/>
    <property type="project" value="InterPro"/>
</dbReference>
<keyword evidence="3" id="KW-0808">Transferase</keyword>
<dbReference type="EMBL" id="JACDUS010000001">
    <property type="protein sequence ID" value="MBA2880015.1"/>
    <property type="molecule type" value="Genomic_DNA"/>
</dbReference>
<dbReference type="Pfam" id="PF13439">
    <property type="entry name" value="Glyco_transf_4"/>
    <property type="match status" value="1"/>
</dbReference>
<feature type="domain" description="Glycosyltransferase subfamily 4-like N-terminal" evidence="2">
    <location>
        <begin position="18"/>
        <end position="190"/>
    </location>
</feature>
<dbReference type="InterPro" id="IPR050194">
    <property type="entry name" value="Glycosyltransferase_grp1"/>
</dbReference>
<sequence length="376" mass="41545">MRAHGTGVLVYDFLFCRGGAEYLTLVLAEGISKTDIVVAFRDSDAFPDSEMAGVRCCELGPPPGVSFRAWRTLSGLYRFRRRAGFLADYDWVIFSGSTALEGVWHRPPGRNLYYCHTLPRFAYDLYEYYLAQISWWQRPVFRALVWWVRRRYEAALGRMDVILANSQNVRGRLKRYLGLDATVVNPPCDTTGYRWLADEGYFLSPARLEPFKRVDKIIEAFRQMPDQRLVVASGGADEARLRQIAGGCANIEFTGWQSDAGMRELVGRARATIYVAQDEDFGMSPVESMAAGKPVIGVAEGGLLETVIHGKTGILVNAPAPEVIAAAVRGLSAERAAQMRPACEARASGFGTEKFLAAMQAAIASTRSADANNTCL</sequence>
<keyword evidence="4" id="KW-1185">Reference proteome</keyword>
<evidence type="ECO:0000259" key="1">
    <source>
        <dbReference type="Pfam" id="PF00534"/>
    </source>
</evidence>
<protein>
    <submittedName>
        <fullName evidence="3">Glycosyltransferase involved in cell wall biosynthesis</fullName>
    </submittedName>
</protein>
<dbReference type="PANTHER" id="PTHR45947:SF3">
    <property type="entry name" value="SULFOQUINOVOSYL TRANSFERASE SQD2"/>
    <property type="match status" value="1"/>
</dbReference>
<dbReference type="InterPro" id="IPR028098">
    <property type="entry name" value="Glyco_trans_4-like_N"/>
</dbReference>
<gene>
    <name evidence="3" type="ORF">HNR65_000322</name>
</gene>
<dbReference type="PANTHER" id="PTHR45947">
    <property type="entry name" value="SULFOQUINOVOSYL TRANSFERASE SQD2"/>
    <property type="match status" value="1"/>
</dbReference>
<dbReference type="Gene3D" id="3.40.50.2000">
    <property type="entry name" value="Glycogen Phosphorylase B"/>
    <property type="match status" value="1"/>
</dbReference>
<dbReference type="InterPro" id="IPR001296">
    <property type="entry name" value="Glyco_trans_1"/>
</dbReference>
<comment type="caution">
    <text evidence="3">The sequence shown here is derived from an EMBL/GenBank/DDBJ whole genome shotgun (WGS) entry which is preliminary data.</text>
</comment>
<organism evidence="3 4">
    <name type="scientific">Desulfosalsimonas propionicica</name>
    <dbReference type="NCBI Taxonomy" id="332175"/>
    <lineage>
        <taxon>Bacteria</taxon>
        <taxon>Pseudomonadati</taxon>
        <taxon>Thermodesulfobacteriota</taxon>
        <taxon>Desulfobacteria</taxon>
        <taxon>Desulfobacterales</taxon>
        <taxon>Desulfosalsimonadaceae</taxon>
        <taxon>Desulfosalsimonas</taxon>
    </lineage>
</organism>
<dbReference type="Proteomes" id="UP000525298">
    <property type="component" value="Unassembled WGS sequence"/>
</dbReference>
<evidence type="ECO:0000313" key="4">
    <source>
        <dbReference type="Proteomes" id="UP000525298"/>
    </source>
</evidence>
<dbReference type="SUPFAM" id="SSF53756">
    <property type="entry name" value="UDP-Glycosyltransferase/glycogen phosphorylase"/>
    <property type="match status" value="1"/>
</dbReference>
<evidence type="ECO:0000313" key="3">
    <source>
        <dbReference type="EMBL" id="MBA2880015.1"/>
    </source>
</evidence>
<proteinExistence type="predicted"/>
<evidence type="ECO:0000259" key="2">
    <source>
        <dbReference type="Pfam" id="PF13439"/>
    </source>
</evidence>
<name>A0A7W0C6N2_9BACT</name>
<dbReference type="RefSeq" id="WP_181549690.1">
    <property type="nucleotide sequence ID" value="NZ_JACDUS010000001.1"/>
</dbReference>
<dbReference type="AlphaFoldDB" id="A0A7W0C6N2"/>
<feature type="domain" description="Glycosyl transferase family 1" evidence="1">
    <location>
        <begin position="198"/>
        <end position="340"/>
    </location>
</feature>
<dbReference type="Pfam" id="PF00534">
    <property type="entry name" value="Glycos_transf_1"/>
    <property type="match status" value="1"/>
</dbReference>
<reference evidence="3 4" key="1">
    <citation type="submission" date="2020-07" db="EMBL/GenBank/DDBJ databases">
        <title>Genomic Encyclopedia of Type Strains, Phase IV (KMG-IV): sequencing the most valuable type-strain genomes for metagenomic binning, comparative biology and taxonomic classification.</title>
        <authorList>
            <person name="Goeker M."/>
        </authorList>
    </citation>
    <scope>NUCLEOTIDE SEQUENCE [LARGE SCALE GENOMIC DNA]</scope>
    <source>
        <strain evidence="3 4">DSM 17721</strain>
    </source>
</reference>